<dbReference type="RefSeq" id="WP_006908343.1">
    <property type="nucleotide sequence ID" value="NZ_JASOOE010000012.1"/>
</dbReference>
<dbReference type="AlphaFoldDB" id="A0AAJ1Q580"/>
<dbReference type="PRINTS" id="PR00727">
    <property type="entry name" value="LEADERPTASE"/>
</dbReference>
<proteinExistence type="inferred from homology"/>
<evidence type="ECO:0000256" key="6">
    <source>
        <dbReference type="PIRSR" id="PIRSR600223-1"/>
    </source>
</evidence>
<feature type="transmembrane region" description="Helical" evidence="7">
    <location>
        <begin position="12"/>
        <end position="32"/>
    </location>
</feature>
<feature type="domain" description="Peptidase S26" evidence="8">
    <location>
        <begin position="12"/>
        <end position="182"/>
    </location>
</feature>
<evidence type="ECO:0000256" key="3">
    <source>
        <dbReference type="ARBA" id="ARBA00009370"/>
    </source>
</evidence>
<comment type="subcellular location">
    <subcellularLocation>
        <location evidence="2">Cell membrane</location>
        <topology evidence="2">Single-pass type II membrane protein</topology>
    </subcellularLocation>
    <subcellularLocation>
        <location evidence="7">Membrane</location>
        <topology evidence="7">Single-pass type II membrane protein</topology>
    </subcellularLocation>
</comment>
<dbReference type="EC" id="3.4.21.89" evidence="4 7"/>
<dbReference type="Proteomes" id="UP001229251">
    <property type="component" value="Unassembled WGS sequence"/>
</dbReference>
<name>A0AAJ1Q580_9LACT</name>
<dbReference type="InterPro" id="IPR019533">
    <property type="entry name" value="Peptidase_S26"/>
</dbReference>
<dbReference type="PROSITE" id="PS00760">
    <property type="entry name" value="SPASE_I_2"/>
    <property type="match status" value="1"/>
</dbReference>
<dbReference type="Gene3D" id="2.10.109.10">
    <property type="entry name" value="Umud Fragment, subunit A"/>
    <property type="match status" value="1"/>
</dbReference>
<feature type="active site" evidence="6">
    <location>
        <position position="42"/>
    </location>
</feature>
<accession>A0AAJ1Q580</accession>
<keyword evidence="7" id="KW-0645">Protease</keyword>
<sequence length="205" mass="23251">MSKASGFFRELLSWIVYLVLWMGVIFAIYHWVAQPFQVDGSSMEHTLEDGQKLWMVKLASIDRFDVVIFPEPMPAQGEKPRLYVKRVIGMPGDTIEVRNDQLVINGQAMEEPYLKQKATEYFQEKGDVFTQDFSLEALTGQATVPEGKLFVMGDNRRNSLDGRAFGFINAEDVLGEADFIYWPLSDIGLLKNYELNEAGTAIINP</sequence>
<dbReference type="EMBL" id="JASOOE010000012">
    <property type="protein sequence ID" value="MDK7187660.1"/>
    <property type="molecule type" value="Genomic_DNA"/>
</dbReference>
<evidence type="ECO:0000313" key="10">
    <source>
        <dbReference type="Proteomes" id="UP001229251"/>
    </source>
</evidence>
<keyword evidence="7" id="KW-0472">Membrane</keyword>
<dbReference type="GO" id="GO:0004252">
    <property type="term" value="F:serine-type endopeptidase activity"/>
    <property type="evidence" value="ECO:0007669"/>
    <property type="project" value="InterPro"/>
</dbReference>
<dbReference type="GO" id="GO:0006465">
    <property type="term" value="P:signal peptide processing"/>
    <property type="evidence" value="ECO:0007669"/>
    <property type="project" value="InterPro"/>
</dbReference>
<dbReference type="PANTHER" id="PTHR43390">
    <property type="entry name" value="SIGNAL PEPTIDASE I"/>
    <property type="match status" value="1"/>
</dbReference>
<keyword evidence="7" id="KW-0812">Transmembrane</keyword>
<dbReference type="SUPFAM" id="SSF51306">
    <property type="entry name" value="LexA/Signal peptidase"/>
    <property type="match status" value="1"/>
</dbReference>
<dbReference type="InterPro" id="IPR036286">
    <property type="entry name" value="LexA/Signal_pep-like_sf"/>
</dbReference>
<keyword evidence="5 7" id="KW-0378">Hydrolase</keyword>
<evidence type="ECO:0000313" key="9">
    <source>
        <dbReference type="EMBL" id="MDK7187660.1"/>
    </source>
</evidence>
<keyword evidence="7" id="KW-1133">Transmembrane helix</keyword>
<evidence type="ECO:0000256" key="1">
    <source>
        <dbReference type="ARBA" id="ARBA00000677"/>
    </source>
</evidence>
<evidence type="ECO:0000256" key="4">
    <source>
        <dbReference type="ARBA" id="ARBA00013208"/>
    </source>
</evidence>
<dbReference type="GO" id="GO:0005886">
    <property type="term" value="C:plasma membrane"/>
    <property type="evidence" value="ECO:0007669"/>
    <property type="project" value="UniProtKB-SubCell"/>
</dbReference>
<dbReference type="PROSITE" id="PS00761">
    <property type="entry name" value="SPASE_I_3"/>
    <property type="match status" value="1"/>
</dbReference>
<comment type="similarity">
    <text evidence="3 7">Belongs to the peptidase S26 family.</text>
</comment>
<dbReference type="InterPro" id="IPR000223">
    <property type="entry name" value="Pept_S26A_signal_pept_1"/>
</dbReference>
<organism evidence="9 10">
    <name type="scientific">Facklamia hominis</name>
    <dbReference type="NCBI Taxonomy" id="178214"/>
    <lineage>
        <taxon>Bacteria</taxon>
        <taxon>Bacillati</taxon>
        <taxon>Bacillota</taxon>
        <taxon>Bacilli</taxon>
        <taxon>Lactobacillales</taxon>
        <taxon>Aerococcaceae</taxon>
        <taxon>Facklamia</taxon>
    </lineage>
</organism>
<dbReference type="CDD" id="cd06530">
    <property type="entry name" value="S26_SPase_I"/>
    <property type="match status" value="1"/>
</dbReference>
<dbReference type="GO" id="GO:0009003">
    <property type="term" value="F:signal peptidase activity"/>
    <property type="evidence" value="ECO:0007669"/>
    <property type="project" value="UniProtKB-EC"/>
</dbReference>
<dbReference type="PANTHER" id="PTHR43390:SF1">
    <property type="entry name" value="CHLOROPLAST PROCESSING PEPTIDASE"/>
    <property type="match status" value="1"/>
</dbReference>
<gene>
    <name evidence="9" type="primary">lepB</name>
    <name evidence="9" type="ORF">QP433_06675</name>
</gene>
<dbReference type="InterPro" id="IPR019758">
    <property type="entry name" value="Pept_S26A_signal_pept_1_CS"/>
</dbReference>
<evidence type="ECO:0000256" key="5">
    <source>
        <dbReference type="ARBA" id="ARBA00022801"/>
    </source>
</evidence>
<evidence type="ECO:0000256" key="7">
    <source>
        <dbReference type="RuleBase" id="RU362042"/>
    </source>
</evidence>
<comment type="caution">
    <text evidence="9">The sequence shown here is derived from an EMBL/GenBank/DDBJ whole genome shotgun (WGS) entry which is preliminary data.</text>
</comment>
<comment type="catalytic activity">
    <reaction evidence="1 7">
        <text>Cleavage of hydrophobic, N-terminal signal or leader sequences from secreted and periplasmic proteins.</text>
        <dbReference type="EC" id="3.4.21.89"/>
    </reaction>
</comment>
<dbReference type="NCBIfam" id="TIGR02227">
    <property type="entry name" value="sigpep_I_bact"/>
    <property type="match status" value="1"/>
</dbReference>
<reference evidence="9" key="1">
    <citation type="submission" date="2023-05" db="EMBL/GenBank/DDBJ databases">
        <title>Cataloging the Phylogenetic Diversity of Human Bladder Bacteria.</title>
        <authorList>
            <person name="Du J."/>
        </authorList>
    </citation>
    <scope>NUCLEOTIDE SEQUENCE</scope>
    <source>
        <strain evidence="9">UMB1231</strain>
    </source>
</reference>
<feature type="active site" evidence="6">
    <location>
        <position position="85"/>
    </location>
</feature>
<dbReference type="InterPro" id="IPR019757">
    <property type="entry name" value="Pept_S26A_signal_pept_1_Lys-AS"/>
</dbReference>
<evidence type="ECO:0000259" key="8">
    <source>
        <dbReference type="Pfam" id="PF10502"/>
    </source>
</evidence>
<dbReference type="Pfam" id="PF10502">
    <property type="entry name" value="Peptidase_S26"/>
    <property type="match status" value="1"/>
</dbReference>
<protein>
    <recommendedName>
        <fullName evidence="4 7">Signal peptidase I</fullName>
        <ecNumber evidence="4 7">3.4.21.89</ecNumber>
    </recommendedName>
</protein>
<evidence type="ECO:0000256" key="2">
    <source>
        <dbReference type="ARBA" id="ARBA00004401"/>
    </source>
</evidence>